<dbReference type="EMBL" id="KN838547">
    <property type="protein sequence ID" value="KIK07374.1"/>
    <property type="molecule type" value="Genomic_DNA"/>
</dbReference>
<gene>
    <name evidence="1" type="ORF">K443DRAFT_625035</name>
</gene>
<keyword evidence="2" id="KW-1185">Reference proteome</keyword>
<protein>
    <submittedName>
        <fullName evidence="1">Uncharacterized protein</fullName>
    </submittedName>
</protein>
<organism evidence="1 2">
    <name type="scientific">Laccaria amethystina LaAM-08-1</name>
    <dbReference type="NCBI Taxonomy" id="1095629"/>
    <lineage>
        <taxon>Eukaryota</taxon>
        <taxon>Fungi</taxon>
        <taxon>Dikarya</taxon>
        <taxon>Basidiomycota</taxon>
        <taxon>Agaricomycotina</taxon>
        <taxon>Agaricomycetes</taxon>
        <taxon>Agaricomycetidae</taxon>
        <taxon>Agaricales</taxon>
        <taxon>Agaricineae</taxon>
        <taxon>Hydnangiaceae</taxon>
        <taxon>Laccaria</taxon>
    </lineage>
</organism>
<reference evidence="1 2" key="1">
    <citation type="submission" date="2014-04" db="EMBL/GenBank/DDBJ databases">
        <authorList>
            <consortium name="DOE Joint Genome Institute"/>
            <person name="Kuo A."/>
            <person name="Kohler A."/>
            <person name="Nagy L.G."/>
            <person name="Floudas D."/>
            <person name="Copeland A."/>
            <person name="Barry K.W."/>
            <person name="Cichocki N."/>
            <person name="Veneault-Fourrey C."/>
            <person name="LaButti K."/>
            <person name="Lindquist E.A."/>
            <person name="Lipzen A."/>
            <person name="Lundell T."/>
            <person name="Morin E."/>
            <person name="Murat C."/>
            <person name="Sun H."/>
            <person name="Tunlid A."/>
            <person name="Henrissat B."/>
            <person name="Grigoriev I.V."/>
            <person name="Hibbett D.S."/>
            <person name="Martin F."/>
            <person name="Nordberg H.P."/>
            <person name="Cantor M.N."/>
            <person name="Hua S.X."/>
        </authorList>
    </citation>
    <scope>NUCLEOTIDE SEQUENCE [LARGE SCALE GENOMIC DNA]</scope>
    <source>
        <strain evidence="1 2">LaAM-08-1</strain>
    </source>
</reference>
<dbReference type="AlphaFoldDB" id="A0A0C9Y0B1"/>
<reference evidence="2" key="2">
    <citation type="submission" date="2015-01" db="EMBL/GenBank/DDBJ databases">
        <title>Evolutionary Origins and Diversification of the Mycorrhizal Mutualists.</title>
        <authorList>
            <consortium name="DOE Joint Genome Institute"/>
            <consortium name="Mycorrhizal Genomics Consortium"/>
            <person name="Kohler A."/>
            <person name="Kuo A."/>
            <person name="Nagy L.G."/>
            <person name="Floudas D."/>
            <person name="Copeland A."/>
            <person name="Barry K.W."/>
            <person name="Cichocki N."/>
            <person name="Veneault-Fourrey C."/>
            <person name="LaButti K."/>
            <person name="Lindquist E.A."/>
            <person name="Lipzen A."/>
            <person name="Lundell T."/>
            <person name="Morin E."/>
            <person name="Murat C."/>
            <person name="Riley R."/>
            <person name="Ohm R."/>
            <person name="Sun H."/>
            <person name="Tunlid A."/>
            <person name="Henrissat B."/>
            <person name="Grigoriev I.V."/>
            <person name="Hibbett D.S."/>
            <person name="Martin F."/>
        </authorList>
    </citation>
    <scope>NUCLEOTIDE SEQUENCE [LARGE SCALE GENOMIC DNA]</scope>
    <source>
        <strain evidence="2">LaAM-08-1</strain>
    </source>
</reference>
<sequence length="101" mass="11266">VVVHSNVNIHLFVVGTRLSATVARKSRITLSHCHPIIHHNPSKTMRTNFFLNNNILANSPRRNEEIGHILHNIGKSRTRSMLFSSTMNGPPSFSTACTLPL</sequence>
<evidence type="ECO:0000313" key="1">
    <source>
        <dbReference type="EMBL" id="KIK07374.1"/>
    </source>
</evidence>
<name>A0A0C9Y0B1_9AGAR</name>
<proteinExistence type="predicted"/>
<dbReference type="HOGENOM" id="CLU_2298320_0_0_1"/>
<feature type="non-terminal residue" evidence="1">
    <location>
        <position position="1"/>
    </location>
</feature>
<evidence type="ECO:0000313" key="2">
    <source>
        <dbReference type="Proteomes" id="UP000054477"/>
    </source>
</evidence>
<accession>A0A0C9Y0B1</accession>
<dbReference type="Proteomes" id="UP000054477">
    <property type="component" value="Unassembled WGS sequence"/>
</dbReference>